<dbReference type="PANTHER" id="PTHR15228:SF25">
    <property type="entry name" value="F-BAR DOMAIN-CONTAINING PROTEIN"/>
    <property type="match status" value="1"/>
</dbReference>
<keyword evidence="4" id="KW-1185">Reference proteome</keyword>
<evidence type="ECO:0000313" key="4">
    <source>
        <dbReference type="Proteomes" id="UP001220961"/>
    </source>
</evidence>
<name>A0AAF0E963_9BASI</name>
<dbReference type="GO" id="GO:0060237">
    <property type="term" value="P:regulation of fungal-type cell wall organization"/>
    <property type="evidence" value="ECO:0007669"/>
    <property type="project" value="TreeGrafter"/>
</dbReference>
<dbReference type="GO" id="GO:0005938">
    <property type="term" value="C:cell cortex"/>
    <property type="evidence" value="ECO:0007669"/>
    <property type="project" value="TreeGrafter"/>
</dbReference>
<dbReference type="InterPro" id="IPR000198">
    <property type="entry name" value="RhoGAP_dom"/>
</dbReference>
<organism evidence="3 4">
    <name type="scientific">Malassezia caprae</name>
    <dbReference type="NCBI Taxonomy" id="1381934"/>
    <lineage>
        <taxon>Eukaryota</taxon>
        <taxon>Fungi</taxon>
        <taxon>Dikarya</taxon>
        <taxon>Basidiomycota</taxon>
        <taxon>Ustilaginomycotina</taxon>
        <taxon>Malasseziomycetes</taxon>
        <taxon>Malasseziales</taxon>
        <taxon>Malasseziaceae</taxon>
        <taxon>Malassezia</taxon>
    </lineage>
</organism>
<dbReference type="InterPro" id="IPR008936">
    <property type="entry name" value="Rho_GTPase_activation_prot"/>
</dbReference>
<sequence length="154" mass="17842">MSRKFCRVMTKRDLEQSAKIEQYRRLIISIPQANQYLLLYILDLLAVVEHNSNKNKMTAQNLAIVFQPSILSHPNLSSKDEHLAAVEVIEFLIEHQDHFVLALSNPPPKDVPPEELTSQIPSEIEDYVIIPSDSDEEVSEYQWTINDYHLLQMQ</sequence>
<proteinExistence type="predicted"/>
<gene>
    <name evidence="3" type="primary">SAC7</name>
    <name evidence="3" type="ORF">MCAP1_002841</name>
</gene>
<dbReference type="SUPFAM" id="SSF48350">
    <property type="entry name" value="GTPase activation domain, GAP"/>
    <property type="match status" value="1"/>
</dbReference>
<feature type="domain" description="Rho-GAP" evidence="2">
    <location>
        <begin position="1"/>
        <end position="100"/>
    </location>
</feature>
<dbReference type="AlphaFoldDB" id="A0AAF0E963"/>
<accession>A0AAF0E963</accession>
<dbReference type="GO" id="GO:0007165">
    <property type="term" value="P:signal transduction"/>
    <property type="evidence" value="ECO:0007669"/>
    <property type="project" value="InterPro"/>
</dbReference>
<evidence type="ECO:0000256" key="1">
    <source>
        <dbReference type="ARBA" id="ARBA00022468"/>
    </source>
</evidence>
<protein>
    <submittedName>
        <fullName evidence="3">GTPase activating protein (GAP) for Rho1p</fullName>
    </submittedName>
</protein>
<reference evidence="3" key="1">
    <citation type="submission" date="2023-03" db="EMBL/GenBank/DDBJ databases">
        <title>Mating type loci evolution in Malassezia.</title>
        <authorList>
            <person name="Coelho M.A."/>
        </authorList>
    </citation>
    <scope>NUCLEOTIDE SEQUENCE</scope>
    <source>
        <strain evidence="3">CBS 10434</strain>
    </source>
</reference>
<keyword evidence="1" id="KW-0343">GTPase activation</keyword>
<evidence type="ECO:0000313" key="3">
    <source>
        <dbReference type="EMBL" id="WFD20594.1"/>
    </source>
</evidence>
<dbReference type="EMBL" id="CP119913">
    <property type="protein sequence ID" value="WFD20594.1"/>
    <property type="molecule type" value="Genomic_DNA"/>
</dbReference>
<dbReference type="PANTHER" id="PTHR15228">
    <property type="entry name" value="SPERMATHECAL PHYSIOLOGY VARIANT"/>
    <property type="match status" value="1"/>
</dbReference>
<dbReference type="GO" id="GO:0005096">
    <property type="term" value="F:GTPase activator activity"/>
    <property type="evidence" value="ECO:0007669"/>
    <property type="project" value="UniProtKB-KW"/>
</dbReference>
<dbReference type="Pfam" id="PF00620">
    <property type="entry name" value="RhoGAP"/>
    <property type="match status" value="1"/>
</dbReference>
<dbReference type="Gene3D" id="1.10.555.10">
    <property type="entry name" value="Rho GTPase activation protein"/>
    <property type="match status" value="1"/>
</dbReference>
<dbReference type="Proteomes" id="UP001220961">
    <property type="component" value="Chromosome 6"/>
</dbReference>
<dbReference type="PROSITE" id="PS50238">
    <property type="entry name" value="RHOGAP"/>
    <property type="match status" value="1"/>
</dbReference>
<dbReference type="InterPro" id="IPR051025">
    <property type="entry name" value="RhoGAP"/>
</dbReference>
<evidence type="ECO:0000259" key="2">
    <source>
        <dbReference type="PROSITE" id="PS50238"/>
    </source>
</evidence>